<accession>A0ABY5DUV1</accession>
<name>A0ABY5DUV1_9ACTN</name>
<protein>
    <submittedName>
        <fullName evidence="1">Uncharacterized protein</fullName>
    </submittedName>
</protein>
<gene>
    <name evidence="1" type="ORF">NBH00_06095</name>
</gene>
<reference evidence="1 2" key="1">
    <citation type="submission" date="2022-06" db="EMBL/GenBank/DDBJ databases">
        <title>Paraconexibacter antarcticus.</title>
        <authorList>
            <person name="Kim C.S."/>
        </authorList>
    </citation>
    <scope>NUCLEOTIDE SEQUENCE [LARGE SCALE GENOMIC DNA]</scope>
    <source>
        <strain evidence="1 2">02-257</strain>
    </source>
</reference>
<evidence type="ECO:0000313" key="2">
    <source>
        <dbReference type="Proteomes" id="UP001056035"/>
    </source>
</evidence>
<dbReference type="Proteomes" id="UP001056035">
    <property type="component" value="Chromosome"/>
</dbReference>
<sequence>MSLTQVVRHALWHLPDDADLTESRCGRAGRAGRRVRLKIGRRRPMTRVWTL</sequence>
<keyword evidence="2" id="KW-1185">Reference proteome</keyword>
<dbReference type="RefSeq" id="WP_254572461.1">
    <property type="nucleotide sequence ID" value="NZ_CP098502.1"/>
</dbReference>
<proteinExistence type="predicted"/>
<evidence type="ECO:0000313" key="1">
    <source>
        <dbReference type="EMBL" id="UTI65783.1"/>
    </source>
</evidence>
<dbReference type="EMBL" id="CP098502">
    <property type="protein sequence ID" value="UTI65783.1"/>
    <property type="molecule type" value="Genomic_DNA"/>
</dbReference>
<organism evidence="1 2">
    <name type="scientific">Paraconexibacter antarcticus</name>
    <dbReference type="NCBI Taxonomy" id="2949664"/>
    <lineage>
        <taxon>Bacteria</taxon>
        <taxon>Bacillati</taxon>
        <taxon>Actinomycetota</taxon>
        <taxon>Thermoleophilia</taxon>
        <taxon>Solirubrobacterales</taxon>
        <taxon>Paraconexibacteraceae</taxon>
        <taxon>Paraconexibacter</taxon>
    </lineage>
</organism>